<keyword evidence="1" id="KW-0472">Membrane</keyword>
<dbReference type="EMBL" id="ML977852">
    <property type="protein sequence ID" value="KAF1992690.1"/>
    <property type="molecule type" value="Genomic_DNA"/>
</dbReference>
<dbReference type="AlphaFoldDB" id="A0A6A5VTJ0"/>
<name>A0A6A5VTJ0_9PLEO</name>
<gene>
    <name evidence="2" type="ORF">P154DRAFT_504550</name>
</gene>
<dbReference type="InterPro" id="IPR021986">
    <property type="entry name" value="Spherulin4"/>
</dbReference>
<dbReference type="Pfam" id="PF12138">
    <property type="entry name" value="Spherulin4"/>
    <property type="match status" value="1"/>
</dbReference>
<protein>
    <submittedName>
        <fullName evidence="2">Uncharacterized protein</fullName>
    </submittedName>
</protein>
<dbReference type="Proteomes" id="UP000799779">
    <property type="component" value="Unassembled WGS sequence"/>
</dbReference>
<dbReference type="PANTHER" id="PTHR35040">
    <property type="match status" value="1"/>
</dbReference>
<organism evidence="2 3">
    <name type="scientific">Amniculicola lignicola CBS 123094</name>
    <dbReference type="NCBI Taxonomy" id="1392246"/>
    <lineage>
        <taxon>Eukaryota</taxon>
        <taxon>Fungi</taxon>
        <taxon>Dikarya</taxon>
        <taxon>Ascomycota</taxon>
        <taxon>Pezizomycotina</taxon>
        <taxon>Dothideomycetes</taxon>
        <taxon>Pleosporomycetidae</taxon>
        <taxon>Pleosporales</taxon>
        <taxon>Amniculicolaceae</taxon>
        <taxon>Amniculicola</taxon>
    </lineage>
</organism>
<sequence>MHPPPQFVPFPKRPAQKPPPPVSERCIALSVTITLILLLAIGIPLGIILPHKYVLKLPLTIIVPLYIYPEPGAWDLLVLKSKEQEFLVIINPYNGPGAFPKPNPPFLENFQKLDVFPNVRKIGYINADRGNRPNTTVLSEIETYSGWSGTEGLAVHGIFFDQTPVEDSLENRAYLELVFTAVRNTTGILPPQMIVTNPGTLPNANLTLPSSHGADLTILYEGPFWDAPKHEKMKGKLKEMPGGRENYGYLVHSAPAEMSRPRLMMRGRMWGI</sequence>
<feature type="transmembrane region" description="Helical" evidence="1">
    <location>
        <begin position="27"/>
        <end position="49"/>
    </location>
</feature>
<keyword evidence="3" id="KW-1185">Reference proteome</keyword>
<keyword evidence="1" id="KW-0812">Transmembrane</keyword>
<keyword evidence="1" id="KW-1133">Transmembrane helix</keyword>
<evidence type="ECO:0000313" key="3">
    <source>
        <dbReference type="Proteomes" id="UP000799779"/>
    </source>
</evidence>
<proteinExistence type="predicted"/>
<evidence type="ECO:0000313" key="2">
    <source>
        <dbReference type="EMBL" id="KAF1992690.1"/>
    </source>
</evidence>
<accession>A0A6A5VTJ0</accession>
<reference evidence="2" key="1">
    <citation type="journal article" date="2020" name="Stud. Mycol.">
        <title>101 Dothideomycetes genomes: a test case for predicting lifestyles and emergence of pathogens.</title>
        <authorList>
            <person name="Haridas S."/>
            <person name="Albert R."/>
            <person name="Binder M."/>
            <person name="Bloem J."/>
            <person name="Labutti K."/>
            <person name="Salamov A."/>
            <person name="Andreopoulos B."/>
            <person name="Baker S."/>
            <person name="Barry K."/>
            <person name="Bills G."/>
            <person name="Bluhm B."/>
            <person name="Cannon C."/>
            <person name="Castanera R."/>
            <person name="Culley D."/>
            <person name="Daum C."/>
            <person name="Ezra D."/>
            <person name="Gonzalez J."/>
            <person name="Henrissat B."/>
            <person name="Kuo A."/>
            <person name="Liang C."/>
            <person name="Lipzen A."/>
            <person name="Lutzoni F."/>
            <person name="Magnuson J."/>
            <person name="Mondo S."/>
            <person name="Nolan M."/>
            <person name="Ohm R."/>
            <person name="Pangilinan J."/>
            <person name="Park H.-J."/>
            <person name="Ramirez L."/>
            <person name="Alfaro M."/>
            <person name="Sun H."/>
            <person name="Tritt A."/>
            <person name="Yoshinaga Y."/>
            <person name="Zwiers L.-H."/>
            <person name="Turgeon B."/>
            <person name="Goodwin S."/>
            <person name="Spatafora J."/>
            <person name="Crous P."/>
            <person name="Grigoriev I."/>
        </authorList>
    </citation>
    <scope>NUCLEOTIDE SEQUENCE</scope>
    <source>
        <strain evidence="2">CBS 123094</strain>
    </source>
</reference>
<dbReference type="PANTHER" id="PTHR35040:SF7">
    <property type="entry name" value="FIBRONECTIN TYPE-III DOMAIN-CONTAINING PROTEIN-RELATED"/>
    <property type="match status" value="1"/>
</dbReference>
<dbReference type="OrthoDB" id="5342184at2759"/>
<evidence type="ECO:0000256" key="1">
    <source>
        <dbReference type="SAM" id="Phobius"/>
    </source>
</evidence>